<dbReference type="EMBL" id="CM016554">
    <property type="protein sequence ID" value="TKW29493.1"/>
    <property type="molecule type" value="Genomic_DNA"/>
</dbReference>
<gene>
    <name evidence="1" type="ORF">SEVIR_3G398700v2</name>
</gene>
<keyword evidence="2" id="KW-1185">Reference proteome</keyword>
<dbReference type="Proteomes" id="UP000298652">
    <property type="component" value="Chromosome 3"/>
</dbReference>
<organism evidence="1 2">
    <name type="scientific">Setaria viridis</name>
    <name type="common">Green bristlegrass</name>
    <name type="synonym">Setaria italica subsp. viridis</name>
    <dbReference type="NCBI Taxonomy" id="4556"/>
    <lineage>
        <taxon>Eukaryota</taxon>
        <taxon>Viridiplantae</taxon>
        <taxon>Streptophyta</taxon>
        <taxon>Embryophyta</taxon>
        <taxon>Tracheophyta</taxon>
        <taxon>Spermatophyta</taxon>
        <taxon>Magnoliopsida</taxon>
        <taxon>Liliopsida</taxon>
        <taxon>Poales</taxon>
        <taxon>Poaceae</taxon>
        <taxon>PACMAD clade</taxon>
        <taxon>Panicoideae</taxon>
        <taxon>Panicodae</taxon>
        <taxon>Paniceae</taxon>
        <taxon>Cenchrinae</taxon>
        <taxon>Setaria</taxon>
    </lineage>
</organism>
<accession>A0A4U6VMH3</accession>
<protein>
    <submittedName>
        <fullName evidence="1">Uncharacterized protein</fullName>
    </submittedName>
</protein>
<dbReference type="AlphaFoldDB" id="A0A4U6VMH3"/>
<dbReference type="Gramene" id="TKW29493">
    <property type="protein sequence ID" value="TKW29493"/>
    <property type="gene ID" value="SEVIR_3G398700v2"/>
</dbReference>
<sequence>MAQVCSSSAMGAAAATSVLVQEDKQAVAVEAQVCSLPAIGAAATSVLVREDKQVVAVAAEGLEEAVAVSENESHMDREERQRARRRPYSRCGLLHSDYNLSAQIYDFHEFDCELLFPNIDDLKMDGDTIMIPWHLISHLFGNVEDSDEVHVVEDSLAGETEVPDSQSEQ</sequence>
<reference evidence="1" key="1">
    <citation type="submission" date="2019-03" db="EMBL/GenBank/DDBJ databases">
        <title>WGS assembly of Setaria viridis.</title>
        <authorList>
            <person name="Huang P."/>
            <person name="Jenkins J."/>
            <person name="Grimwood J."/>
            <person name="Barry K."/>
            <person name="Healey A."/>
            <person name="Mamidi S."/>
            <person name="Sreedasyam A."/>
            <person name="Shu S."/>
            <person name="Feldman M."/>
            <person name="Wu J."/>
            <person name="Yu Y."/>
            <person name="Chen C."/>
            <person name="Johnson J."/>
            <person name="Rokhsar D."/>
            <person name="Baxter I."/>
            <person name="Schmutz J."/>
            <person name="Brutnell T."/>
            <person name="Kellogg E."/>
        </authorList>
    </citation>
    <scope>NUCLEOTIDE SEQUENCE [LARGE SCALE GENOMIC DNA]</scope>
</reference>
<proteinExistence type="predicted"/>
<evidence type="ECO:0000313" key="1">
    <source>
        <dbReference type="EMBL" id="TKW29493.1"/>
    </source>
</evidence>
<evidence type="ECO:0000313" key="2">
    <source>
        <dbReference type="Proteomes" id="UP000298652"/>
    </source>
</evidence>
<name>A0A4U6VMH3_SETVI</name>